<evidence type="ECO:0000313" key="3">
    <source>
        <dbReference type="Proteomes" id="UP000427906"/>
    </source>
</evidence>
<reference evidence="2 3" key="1">
    <citation type="submission" date="2019-11" db="EMBL/GenBank/DDBJ databases">
        <title>Comparative genomics of hydrocarbon-degrading Desulfosarcina strains.</title>
        <authorList>
            <person name="Watanabe M."/>
            <person name="Kojima H."/>
            <person name="Fukui M."/>
        </authorList>
    </citation>
    <scope>NUCLEOTIDE SEQUENCE [LARGE SCALE GENOMIC DNA]</scope>
    <source>
        <strain evidence="2 3">PL12</strain>
    </source>
</reference>
<organism evidence="2 3">
    <name type="scientific">Desulfosarcina alkanivorans</name>
    <dbReference type="NCBI Taxonomy" id="571177"/>
    <lineage>
        <taxon>Bacteria</taxon>
        <taxon>Pseudomonadati</taxon>
        <taxon>Thermodesulfobacteriota</taxon>
        <taxon>Desulfobacteria</taxon>
        <taxon>Desulfobacterales</taxon>
        <taxon>Desulfosarcinaceae</taxon>
        <taxon>Desulfosarcina</taxon>
    </lineage>
</organism>
<gene>
    <name evidence="2" type="ORF">DSCA_11880</name>
</gene>
<keyword evidence="1" id="KW-0812">Transmembrane</keyword>
<keyword evidence="3" id="KW-1185">Reference proteome</keyword>
<evidence type="ECO:0000313" key="2">
    <source>
        <dbReference type="EMBL" id="BBO67258.1"/>
    </source>
</evidence>
<protein>
    <submittedName>
        <fullName evidence="2">Uncharacterized protein</fullName>
    </submittedName>
</protein>
<proteinExistence type="predicted"/>
<sequence length="611" mass="66536">MVNLKKISQCIMFLQIITMLYLFFPISVFAGVNLPWSTTYDCPEFIQGSDDLNCDGLQEAGGWTDSCGNHEQITSAANNPSGGGGRGQRHWYGPGTNSNSGGLNLTLSEQPNEIWFRWYMRVPEGLSWDRLNYDKLIYIYLHPTSVDSEIILEWAGGDGFKAAKQGMLTTNSPTGSGGWATTMGRSIYEGGDGQWHYFEAHIKIDTNGSNGIMEMWIDDRKIIDEHNVDWGGFTQGNLGIRHILIGSNQEDVAASSGCQPVDFDDIAISSTGRIGPLGSTPITTDPAPTCSDGVQNGDETGIDCGGSCLPCNSYDPVDPVTGLMKQTQIMSESFENNSWSSRGWYDGTDSTGTALGGYQGNALRWTWTTGSTRPTGFSTIRRVLDESVDEFLIEYYVKHDTGWQGSGLAWHPHLIHVLSSEDTAYQGFAGSNSNLYFESIVSNGKNYPVIHHQDLVRAVSGTNDLTEVTESRSANHCDTPYALTGATSGTCYDSGGWYSASTWNPKTVAIPANVWTKITAYVKMNTFSSGVANFDGIMKLWVNDSLAIDSNTVLYAAGAYEGATWDKLALAPWIGDGSPVNQTMWLDELSIWSVQDTGNTIDPPSGVTLVN</sequence>
<dbReference type="EMBL" id="AP021874">
    <property type="protein sequence ID" value="BBO67258.1"/>
    <property type="molecule type" value="Genomic_DNA"/>
</dbReference>
<feature type="transmembrane region" description="Helical" evidence="1">
    <location>
        <begin position="12"/>
        <end position="36"/>
    </location>
</feature>
<evidence type="ECO:0000256" key="1">
    <source>
        <dbReference type="SAM" id="Phobius"/>
    </source>
</evidence>
<dbReference type="Proteomes" id="UP000427906">
    <property type="component" value="Chromosome"/>
</dbReference>
<keyword evidence="1" id="KW-1133">Transmembrane helix</keyword>
<dbReference type="KEGG" id="dalk:DSCA_11880"/>
<accession>A0A5K7YDV6</accession>
<dbReference type="AlphaFoldDB" id="A0A5K7YDV6"/>
<keyword evidence="1" id="KW-0472">Membrane</keyword>
<dbReference type="Gene3D" id="2.60.120.200">
    <property type="match status" value="2"/>
</dbReference>
<name>A0A5K7YDV6_9BACT</name>